<accession>Q6WB75</accession>
<name>Q6WB75_ALCFA</name>
<sequence length="478" mass="53425">MNTKKILTIGFELATEDTHYSSLQSTPSLLDWDIALFRPVLGDFYSHGDYYQGKPSLSDSSSFRVKECYAHWRREIKQAVETGKTVIVYLPALEEVFVDTGNRSYSGTGRNRQTTRLVELFTNYEAIPADLSPISATGTSMKLVDKGAEFLAPYWADFESYSEFQVLLTVPTNSACLTTRTGAKTVGAIFRSSVSPGTMLLLPDIDFYDEQFLSEEGEETQWNDVAEKFSRKLVSSIVALDKALRSSSEVTPEPAWATTPEYSLSAEEDLRRKLLEAENNVERAQREKEELINELTTTGQLRGLLYEKGKPLENAIIKSLHILGFTAEPFKNANSEFDVVFECKEGRFIGEAEGKDTKAINIDKLRQLSMNIHEDLQREEVTTPAKPVLFGNAFRLRPVSERPDPFTEKCHSATESSSTALVHTPDLFNVVKYLLDCPDDGYAQACRNAIFNSNGRVSFPVPPEAAFAPSAEHTNPID</sequence>
<keyword evidence="1" id="KW-0175">Coiled coil</keyword>
<dbReference type="EMBL" id="AY297781">
    <property type="protein sequence ID" value="AAQ19824.1"/>
    <property type="molecule type" value="Genomic_DNA"/>
</dbReference>
<proteinExistence type="predicted"/>
<evidence type="ECO:0000313" key="2">
    <source>
        <dbReference type="EMBL" id="AAQ19824.1"/>
    </source>
</evidence>
<feature type="coiled-coil region" evidence="1">
    <location>
        <begin position="267"/>
        <end position="301"/>
    </location>
</feature>
<evidence type="ECO:0000256" key="1">
    <source>
        <dbReference type="SAM" id="Coils"/>
    </source>
</evidence>
<dbReference type="AlphaFoldDB" id="Q6WB75"/>
<reference evidence="2" key="1">
    <citation type="submission" date="2003-04" db="EMBL/GenBank/DDBJ databases">
        <title>Genes for Arsenite Oxidation from Alcaligenes faecalis.</title>
        <authorList>
            <person name="Silver S."/>
            <person name="Phung L.T."/>
            <person name="Malo B.J."/>
        </authorList>
    </citation>
    <scope>NUCLEOTIDE SEQUENCE</scope>
    <source>
        <strain evidence="2">NCIB 8687</strain>
    </source>
</reference>
<protein>
    <submittedName>
        <fullName evidence="2">Uncharacterized protein</fullName>
    </submittedName>
</protein>
<organism evidence="2">
    <name type="scientific">Alcaligenes faecalis</name>
    <dbReference type="NCBI Taxonomy" id="511"/>
    <lineage>
        <taxon>Bacteria</taxon>
        <taxon>Pseudomonadati</taxon>
        <taxon>Pseudomonadota</taxon>
        <taxon>Betaproteobacteria</taxon>
        <taxon>Burkholderiales</taxon>
        <taxon>Alcaligenaceae</taxon>
        <taxon>Alcaligenes</taxon>
    </lineage>
</organism>